<accession>A0A0C3PZY7</accession>
<dbReference type="AlphaFoldDB" id="A0A0C3PZY7"/>
<organism evidence="1 2">
    <name type="scientific">Tulasnella calospora MUT 4182</name>
    <dbReference type="NCBI Taxonomy" id="1051891"/>
    <lineage>
        <taxon>Eukaryota</taxon>
        <taxon>Fungi</taxon>
        <taxon>Dikarya</taxon>
        <taxon>Basidiomycota</taxon>
        <taxon>Agaricomycotina</taxon>
        <taxon>Agaricomycetes</taxon>
        <taxon>Cantharellales</taxon>
        <taxon>Tulasnellaceae</taxon>
        <taxon>Tulasnella</taxon>
    </lineage>
</organism>
<keyword evidence="2" id="KW-1185">Reference proteome</keyword>
<dbReference type="EMBL" id="KN823146">
    <property type="protein sequence ID" value="KIO21185.1"/>
    <property type="molecule type" value="Genomic_DNA"/>
</dbReference>
<evidence type="ECO:0000313" key="1">
    <source>
        <dbReference type="EMBL" id="KIO21185.1"/>
    </source>
</evidence>
<dbReference type="STRING" id="1051891.A0A0C3PZY7"/>
<gene>
    <name evidence="1" type="ORF">M407DRAFT_29178</name>
</gene>
<sequence length="99" mass="11603">MDESKQDKRYRGSFGKYTIKRSGINRRGNHWCARDYGASSLNPNTYYYRNIDGSFYYFNPDGSKYFNNGRGYVDYTDRSGGGWKEYGGKRRIKESLQST</sequence>
<dbReference type="Proteomes" id="UP000054248">
    <property type="component" value="Unassembled WGS sequence"/>
</dbReference>
<dbReference type="HOGENOM" id="CLU_162857_1_0_1"/>
<reference evidence="1 2" key="1">
    <citation type="submission" date="2014-04" db="EMBL/GenBank/DDBJ databases">
        <authorList>
            <consortium name="DOE Joint Genome Institute"/>
            <person name="Kuo A."/>
            <person name="Girlanda M."/>
            <person name="Perotto S."/>
            <person name="Kohler A."/>
            <person name="Nagy L.G."/>
            <person name="Floudas D."/>
            <person name="Copeland A."/>
            <person name="Barry K.W."/>
            <person name="Cichocki N."/>
            <person name="Veneault-Fourrey C."/>
            <person name="LaButti K."/>
            <person name="Lindquist E.A."/>
            <person name="Lipzen A."/>
            <person name="Lundell T."/>
            <person name="Morin E."/>
            <person name="Murat C."/>
            <person name="Sun H."/>
            <person name="Tunlid A."/>
            <person name="Henrissat B."/>
            <person name="Grigoriev I.V."/>
            <person name="Hibbett D.S."/>
            <person name="Martin F."/>
            <person name="Nordberg H.P."/>
            <person name="Cantor M.N."/>
            <person name="Hua S.X."/>
        </authorList>
    </citation>
    <scope>NUCLEOTIDE SEQUENCE [LARGE SCALE GENOMIC DNA]</scope>
    <source>
        <strain evidence="1 2">MUT 4182</strain>
    </source>
</reference>
<name>A0A0C3PZY7_9AGAM</name>
<proteinExistence type="predicted"/>
<evidence type="ECO:0000313" key="2">
    <source>
        <dbReference type="Proteomes" id="UP000054248"/>
    </source>
</evidence>
<reference evidence="2" key="2">
    <citation type="submission" date="2015-01" db="EMBL/GenBank/DDBJ databases">
        <title>Evolutionary Origins and Diversification of the Mycorrhizal Mutualists.</title>
        <authorList>
            <consortium name="DOE Joint Genome Institute"/>
            <consortium name="Mycorrhizal Genomics Consortium"/>
            <person name="Kohler A."/>
            <person name="Kuo A."/>
            <person name="Nagy L.G."/>
            <person name="Floudas D."/>
            <person name="Copeland A."/>
            <person name="Barry K.W."/>
            <person name="Cichocki N."/>
            <person name="Veneault-Fourrey C."/>
            <person name="LaButti K."/>
            <person name="Lindquist E.A."/>
            <person name="Lipzen A."/>
            <person name="Lundell T."/>
            <person name="Morin E."/>
            <person name="Murat C."/>
            <person name="Riley R."/>
            <person name="Ohm R."/>
            <person name="Sun H."/>
            <person name="Tunlid A."/>
            <person name="Henrissat B."/>
            <person name="Grigoriev I.V."/>
            <person name="Hibbett D.S."/>
            <person name="Martin F."/>
        </authorList>
    </citation>
    <scope>NUCLEOTIDE SEQUENCE [LARGE SCALE GENOMIC DNA]</scope>
    <source>
        <strain evidence="2">MUT 4182</strain>
    </source>
</reference>
<protein>
    <submittedName>
        <fullName evidence="1">Uncharacterized protein</fullName>
    </submittedName>
</protein>
<dbReference type="OrthoDB" id="5415522at2759"/>